<sequence>MNSITIPLLLGKEDVTMKYTLAGLIAIAAVFCPLSAPQADDLDLYSIHTASFVYHAFAPADRYEQFFKNKLIAVERRMDSDSDYSLYAGTMINSEGDRCVLLGVDKKWAARNQWTFEGIYLYAGEFFAKTFSHCGDSGAYHDIQKVTGLGFAPYIYHGVKYDVNRYIGLRAGVILPVITVLSVQIRF</sequence>
<dbReference type="Proteomes" id="UP000234503">
    <property type="component" value="Unassembled WGS sequence"/>
</dbReference>
<dbReference type="OrthoDB" id="6489123at2"/>
<dbReference type="AlphaFoldDB" id="A0A2N5EAK4"/>
<organism evidence="1 2">
    <name type="scientific">Chimaeribacter coloradensis</name>
    <dbReference type="NCBI Taxonomy" id="2060068"/>
    <lineage>
        <taxon>Bacteria</taxon>
        <taxon>Pseudomonadati</taxon>
        <taxon>Pseudomonadota</taxon>
        <taxon>Gammaproteobacteria</taxon>
        <taxon>Enterobacterales</taxon>
        <taxon>Yersiniaceae</taxon>
        <taxon>Chimaeribacter</taxon>
    </lineage>
</organism>
<name>A0A2N5EAK4_9GAMM</name>
<protein>
    <submittedName>
        <fullName evidence="1">Uncharacterized protein</fullName>
    </submittedName>
</protein>
<comment type="caution">
    <text evidence="1">The sequence shown here is derived from an EMBL/GenBank/DDBJ whole genome shotgun (WGS) entry which is preliminary data.</text>
</comment>
<evidence type="ECO:0000313" key="1">
    <source>
        <dbReference type="EMBL" id="PLR39124.1"/>
    </source>
</evidence>
<proteinExistence type="predicted"/>
<dbReference type="EMBL" id="PJZH01000002">
    <property type="protein sequence ID" value="PLR39124.1"/>
    <property type="molecule type" value="Genomic_DNA"/>
</dbReference>
<keyword evidence="2" id="KW-1185">Reference proteome</keyword>
<gene>
    <name evidence="1" type="ORF">CYR32_02540</name>
</gene>
<reference evidence="1 2" key="1">
    <citation type="submission" date="2017-12" db="EMBL/GenBank/DDBJ databases">
        <title>Characterization of six clinical isolates of Enterochimera gen. nov., a novel genus of the Yersiniaciae family and the three species Enterochimera arupensis sp. nov., Enterochimera coloradensis sp. nov, and Enterochimera californica sp. nov.</title>
        <authorList>
            <person name="Rossi A."/>
            <person name="Fisher M."/>
        </authorList>
    </citation>
    <scope>NUCLEOTIDE SEQUENCE [LARGE SCALE GENOMIC DNA]</scope>
    <source>
        <strain evidence="2">2016-Iso4</strain>
    </source>
</reference>
<evidence type="ECO:0000313" key="2">
    <source>
        <dbReference type="Proteomes" id="UP000234503"/>
    </source>
</evidence>
<accession>A0A2N5EAK4</accession>